<name>A0A948TLE4_9BACT</name>
<evidence type="ECO:0000259" key="3">
    <source>
        <dbReference type="Pfam" id="PF09028"/>
    </source>
</evidence>
<evidence type="ECO:0000256" key="2">
    <source>
        <dbReference type="SAM" id="Phobius"/>
    </source>
</evidence>
<dbReference type="CDD" id="cd13121">
    <property type="entry name" value="BF2867_like_C"/>
    <property type="match status" value="1"/>
</dbReference>
<dbReference type="Gene3D" id="3.90.70.10">
    <property type="entry name" value="Cysteine proteinases"/>
    <property type="match status" value="1"/>
</dbReference>
<keyword evidence="4" id="KW-0378">Hydrolase</keyword>
<sequence>MELDSIVSMQSLYRSSLTSYAALSIIFLLISFPHCLWKLFSPYHFFYGFSLLLQLNLIVREMNSIRIIVKYLLLALVVAPILLSGCKKSEACISEGDRYIEIKFTQEDSDTRAEIGDDGSGFFTDGDKVGLYIYGKQTKHVILTREGGQWTPKLLKSELGAGTVRLSAYYPAREDVSPETDRHTHSVDTDQTGSGYEDSDLLWSHIDMEQDDLTGNVIEMPFVHGMHKLSIHISSDSGSLPEDLTVIVKNITEGSFDLSTGQIDIPGGTMKDISPRILSESEGKYSAILFSGSLDAYAEGWVEISTGGKTSVYKAPVKIGESSLLESGKETVLNLHLKSDGDIGTDPDPAPDPDYSGKTCWVYGVKTAGLPDYPRDHEESVPEYSFLVPENFPSGMWYKVSGVMYLNWQKDFLWYDCDKNDPDDSKSRPGYHDGNMCWAAGASNLLHWWTRLNQPYIEAYDAKYSSNPWPSYPRPSFGFSDKDSSGIFDFFRNISRNRGGSDAVGINWFICGTPGISSPDPDIDDNFNGYFTEIFDNIDVAVKPKDAMNKESLSRIIKGALENKQGLGFVQSNVSKGVTHVMTIWGVEFDDAGYVSALYYVDNNDHYNFEVKGGTNKFQHHRLIRQEIRYRDGLWKVMMGNSNVHAISSITLVDLKRDVWQKEFPEVVIKEDYIQ</sequence>
<reference evidence="4" key="2">
    <citation type="submission" date="2021-04" db="EMBL/GenBank/DDBJ databases">
        <authorList>
            <person name="Gilroy R."/>
        </authorList>
    </citation>
    <scope>NUCLEOTIDE SEQUENCE</scope>
    <source>
        <strain evidence="4">8470</strain>
    </source>
</reference>
<dbReference type="GO" id="GO:0008233">
    <property type="term" value="F:peptidase activity"/>
    <property type="evidence" value="ECO:0007669"/>
    <property type="project" value="InterPro"/>
</dbReference>
<dbReference type="Gene3D" id="2.60.40.2620">
    <property type="entry name" value="Fimbrillin-like"/>
    <property type="match status" value="1"/>
</dbReference>
<dbReference type="Gene3D" id="2.60.40.2630">
    <property type="match status" value="1"/>
</dbReference>
<feature type="region of interest" description="Disordered" evidence="1">
    <location>
        <begin position="174"/>
        <end position="194"/>
    </location>
</feature>
<dbReference type="InterPro" id="IPR038765">
    <property type="entry name" value="Papain-like_cys_pep_sf"/>
</dbReference>
<evidence type="ECO:0000313" key="5">
    <source>
        <dbReference type="Proteomes" id="UP000784286"/>
    </source>
</evidence>
<comment type="caution">
    <text evidence="4">The sequence shown here is derived from an EMBL/GenBank/DDBJ whole genome shotgun (WGS) entry which is preliminary data.</text>
</comment>
<dbReference type="Pfam" id="PF13149">
    <property type="entry name" value="Mfa_like_1"/>
    <property type="match status" value="1"/>
</dbReference>
<reference evidence="4" key="1">
    <citation type="journal article" date="2021" name="PeerJ">
        <title>Extensive microbial diversity within the chicken gut microbiome revealed by metagenomics and culture.</title>
        <authorList>
            <person name="Gilroy R."/>
            <person name="Ravi A."/>
            <person name="Getino M."/>
            <person name="Pursley I."/>
            <person name="Horton D.L."/>
            <person name="Alikhan N.F."/>
            <person name="Baker D."/>
            <person name="Gharbi K."/>
            <person name="Hall N."/>
            <person name="Watson M."/>
            <person name="Adriaenssens E.M."/>
            <person name="Foster-Nyarko E."/>
            <person name="Jarju S."/>
            <person name="Secka A."/>
            <person name="Antonio M."/>
            <person name="Oren A."/>
            <person name="Chaudhuri R.R."/>
            <person name="La Ragione R."/>
            <person name="Hildebrand F."/>
            <person name="Pallen M.J."/>
        </authorList>
    </citation>
    <scope>NUCLEOTIDE SEQUENCE</scope>
    <source>
        <strain evidence="4">8470</strain>
    </source>
</reference>
<feature type="domain" description="Ig protease IdeS" evidence="3">
    <location>
        <begin position="432"/>
        <end position="610"/>
    </location>
</feature>
<organism evidence="4 5">
    <name type="scientific">Candidatus Phocaeicola excrementipullorum</name>
    <dbReference type="NCBI Taxonomy" id="2838731"/>
    <lineage>
        <taxon>Bacteria</taxon>
        <taxon>Pseudomonadati</taxon>
        <taxon>Bacteroidota</taxon>
        <taxon>Bacteroidia</taxon>
        <taxon>Bacteroidales</taxon>
        <taxon>Bacteroidaceae</taxon>
        <taxon>Phocaeicola</taxon>
    </lineage>
</organism>
<dbReference type="EMBL" id="JAHLFJ010000030">
    <property type="protein sequence ID" value="MBU3855513.1"/>
    <property type="molecule type" value="Genomic_DNA"/>
</dbReference>
<dbReference type="Pfam" id="PF09028">
    <property type="entry name" value="Mac-1"/>
    <property type="match status" value="1"/>
</dbReference>
<dbReference type="Proteomes" id="UP000784286">
    <property type="component" value="Unassembled WGS sequence"/>
</dbReference>
<evidence type="ECO:0000313" key="4">
    <source>
        <dbReference type="EMBL" id="MBU3855513.1"/>
    </source>
</evidence>
<gene>
    <name evidence="4" type="ORF">H9928_02965</name>
</gene>
<dbReference type="SUPFAM" id="SSF54001">
    <property type="entry name" value="Cysteine proteinases"/>
    <property type="match status" value="1"/>
</dbReference>
<feature type="transmembrane region" description="Helical" evidence="2">
    <location>
        <begin position="12"/>
        <end position="32"/>
    </location>
</feature>
<dbReference type="EC" id="3.4.22.-" evidence="4"/>
<protein>
    <submittedName>
        <fullName evidence="4">IdeS/Mac family cysteine endopeptidase</fullName>
        <ecNumber evidence="4">3.4.22.-</ecNumber>
    </submittedName>
</protein>
<feature type="transmembrane region" description="Helical" evidence="2">
    <location>
        <begin position="67"/>
        <end position="85"/>
    </location>
</feature>
<dbReference type="InterPro" id="IPR025049">
    <property type="entry name" value="Mfa-like_1"/>
</dbReference>
<dbReference type="CDD" id="cd13120">
    <property type="entry name" value="BF2867_like_N"/>
    <property type="match status" value="1"/>
</dbReference>
<keyword evidence="2" id="KW-1133">Transmembrane helix</keyword>
<dbReference type="InterPro" id="IPR015117">
    <property type="entry name" value="IdeS"/>
</dbReference>
<keyword evidence="2" id="KW-0472">Membrane</keyword>
<dbReference type="InterPro" id="IPR042278">
    <property type="entry name" value="Mfa-like_1_N"/>
</dbReference>
<dbReference type="AlphaFoldDB" id="A0A948TLE4"/>
<feature type="transmembrane region" description="Helical" evidence="2">
    <location>
        <begin position="44"/>
        <end position="60"/>
    </location>
</feature>
<evidence type="ECO:0000256" key="1">
    <source>
        <dbReference type="SAM" id="MobiDB-lite"/>
    </source>
</evidence>
<feature type="compositionally biased region" description="Basic and acidic residues" evidence="1">
    <location>
        <begin position="174"/>
        <end position="188"/>
    </location>
</feature>
<keyword evidence="2" id="KW-0812">Transmembrane</keyword>
<proteinExistence type="predicted"/>
<accession>A0A948TLE4</accession>